<evidence type="ECO:0000256" key="6">
    <source>
        <dbReference type="ARBA" id="ARBA00022533"/>
    </source>
</evidence>
<dbReference type="InterPro" id="IPR011833">
    <property type="entry name" value="Glycg_phsphrylas"/>
</dbReference>
<evidence type="ECO:0000256" key="11">
    <source>
        <dbReference type="ARBA" id="ARBA00025174"/>
    </source>
</evidence>
<accession>A0A7X3LUM9</accession>
<name>A0A7X3LUM9_9HYPH</name>
<comment type="cofactor">
    <cofactor evidence="2 13">
        <name>pyridoxal 5'-phosphate</name>
        <dbReference type="ChEBI" id="CHEBI:597326"/>
    </cofactor>
</comment>
<evidence type="ECO:0000256" key="10">
    <source>
        <dbReference type="ARBA" id="ARBA00023277"/>
    </source>
</evidence>
<gene>
    <name evidence="14" type="primary">glgP</name>
    <name evidence="14" type="ORF">GR183_10995</name>
</gene>
<dbReference type="Gene3D" id="3.40.50.2000">
    <property type="entry name" value="Glycogen Phosphorylase B"/>
    <property type="match status" value="2"/>
</dbReference>
<keyword evidence="15" id="KW-1185">Reference proteome</keyword>
<dbReference type="PROSITE" id="PS00102">
    <property type="entry name" value="PHOSPHORYLASE"/>
    <property type="match status" value="1"/>
</dbReference>
<evidence type="ECO:0000313" key="15">
    <source>
        <dbReference type="Proteomes" id="UP000433101"/>
    </source>
</evidence>
<evidence type="ECO:0000256" key="2">
    <source>
        <dbReference type="ARBA" id="ARBA00001933"/>
    </source>
</evidence>
<evidence type="ECO:0000256" key="4">
    <source>
        <dbReference type="ARBA" id="ARBA00006047"/>
    </source>
</evidence>
<evidence type="ECO:0000256" key="13">
    <source>
        <dbReference type="RuleBase" id="RU000587"/>
    </source>
</evidence>
<proteinExistence type="inferred from homology"/>
<dbReference type="FunFam" id="3.40.50.2000:FF:000003">
    <property type="entry name" value="Alpha-1,4 glucan phosphorylase"/>
    <property type="match status" value="1"/>
</dbReference>
<dbReference type="RefSeq" id="WP_160775608.1">
    <property type="nucleotide sequence ID" value="NZ_WUMV01000003.1"/>
</dbReference>
<evidence type="ECO:0000256" key="7">
    <source>
        <dbReference type="ARBA" id="ARBA00022676"/>
    </source>
</evidence>
<dbReference type="PANTHER" id="PTHR11468:SF3">
    <property type="entry name" value="GLYCOGEN PHOSPHORYLASE, LIVER FORM"/>
    <property type="match status" value="1"/>
</dbReference>
<dbReference type="GO" id="GO:0030170">
    <property type="term" value="F:pyridoxal phosphate binding"/>
    <property type="evidence" value="ECO:0007669"/>
    <property type="project" value="InterPro"/>
</dbReference>
<dbReference type="FunFam" id="3.40.50.2000:FF:000153">
    <property type="entry name" value="Alpha-1,4 glucan phosphorylase"/>
    <property type="match status" value="1"/>
</dbReference>
<dbReference type="InterPro" id="IPR035090">
    <property type="entry name" value="Pyridoxal_P_attach_site"/>
</dbReference>
<keyword evidence="5" id="KW-0963">Cytoplasm</keyword>
<reference evidence="14 15" key="1">
    <citation type="submission" date="2019-12" db="EMBL/GenBank/DDBJ databases">
        <authorList>
            <person name="Li M."/>
        </authorList>
    </citation>
    <scope>NUCLEOTIDE SEQUENCE [LARGE SCALE GENOMIC DNA]</scope>
    <source>
        <strain evidence="14 15">GBMRC 2046</strain>
    </source>
</reference>
<comment type="function">
    <text evidence="11">Phosphorylase is an important allosteric enzyme in carbohydrate metabolism. Enzymes from different sources differ in their regulatory mechanisms and in their natural substrates. However, all known phosphorylases share catalytic and structural properties.</text>
</comment>
<keyword evidence="7 13" id="KW-0328">Glycosyltransferase</keyword>
<comment type="catalytic activity">
    <reaction evidence="1 13">
        <text>[(1-&gt;4)-alpha-D-glucosyl](n) + phosphate = [(1-&gt;4)-alpha-D-glucosyl](n-1) + alpha-D-glucose 1-phosphate</text>
        <dbReference type="Rhea" id="RHEA:41732"/>
        <dbReference type="Rhea" id="RHEA-COMP:9584"/>
        <dbReference type="Rhea" id="RHEA-COMP:9586"/>
        <dbReference type="ChEBI" id="CHEBI:15444"/>
        <dbReference type="ChEBI" id="CHEBI:43474"/>
        <dbReference type="ChEBI" id="CHEBI:58601"/>
        <dbReference type="EC" id="2.4.1.1"/>
    </reaction>
</comment>
<comment type="caution">
    <text evidence="14">The sequence shown here is derived from an EMBL/GenBank/DDBJ whole genome shotgun (WGS) entry which is preliminary data.</text>
</comment>
<organism evidence="14 15">
    <name type="scientific">Stappia sediminis</name>
    <dbReference type="NCBI Taxonomy" id="2692190"/>
    <lineage>
        <taxon>Bacteria</taxon>
        <taxon>Pseudomonadati</taxon>
        <taxon>Pseudomonadota</taxon>
        <taxon>Alphaproteobacteria</taxon>
        <taxon>Hyphomicrobiales</taxon>
        <taxon>Stappiaceae</taxon>
        <taxon>Stappia</taxon>
    </lineage>
</organism>
<dbReference type="GO" id="GO:0005737">
    <property type="term" value="C:cytoplasm"/>
    <property type="evidence" value="ECO:0007669"/>
    <property type="project" value="UniProtKB-SubCell"/>
</dbReference>
<dbReference type="GO" id="GO:0005980">
    <property type="term" value="P:glycogen catabolic process"/>
    <property type="evidence" value="ECO:0007669"/>
    <property type="project" value="UniProtKB-ARBA"/>
</dbReference>
<dbReference type="EMBL" id="WUMV01000003">
    <property type="protein sequence ID" value="MXN65427.1"/>
    <property type="molecule type" value="Genomic_DNA"/>
</dbReference>
<dbReference type="PIRSF" id="PIRSF000460">
    <property type="entry name" value="Pprylas_GlgP"/>
    <property type="match status" value="1"/>
</dbReference>
<evidence type="ECO:0000256" key="9">
    <source>
        <dbReference type="ARBA" id="ARBA00022898"/>
    </source>
</evidence>
<dbReference type="Pfam" id="PF00343">
    <property type="entry name" value="Phosphorylase"/>
    <property type="match status" value="1"/>
</dbReference>
<dbReference type="CDD" id="cd04300">
    <property type="entry name" value="GT35_Glycogen_Phosphorylase"/>
    <property type="match status" value="1"/>
</dbReference>
<dbReference type="Proteomes" id="UP000433101">
    <property type="component" value="Unassembled WGS sequence"/>
</dbReference>
<keyword evidence="6" id="KW-0021">Allosteric enzyme</keyword>
<dbReference type="PANTHER" id="PTHR11468">
    <property type="entry name" value="GLYCOGEN PHOSPHORYLASE"/>
    <property type="match status" value="1"/>
</dbReference>
<evidence type="ECO:0000256" key="3">
    <source>
        <dbReference type="ARBA" id="ARBA00004496"/>
    </source>
</evidence>
<comment type="subcellular location">
    <subcellularLocation>
        <location evidence="3">Cytoplasm</location>
    </subcellularLocation>
</comment>
<dbReference type="SUPFAM" id="SSF53756">
    <property type="entry name" value="UDP-Glycosyltransferase/glycogen phosphorylase"/>
    <property type="match status" value="1"/>
</dbReference>
<evidence type="ECO:0000313" key="14">
    <source>
        <dbReference type="EMBL" id="MXN65427.1"/>
    </source>
</evidence>
<dbReference type="AlphaFoldDB" id="A0A7X3LUM9"/>
<protein>
    <recommendedName>
        <fullName evidence="13">Alpha-1,4 glucan phosphorylase</fullName>
        <ecNumber evidence="13">2.4.1.1</ecNumber>
    </recommendedName>
</protein>
<evidence type="ECO:0000256" key="1">
    <source>
        <dbReference type="ARBA" id="ARBA00001275"/>
    </source>
</evidence>
<evidence type="ECO:0000256" key="8">
    <source>
        <dbReference type="ARBA" id="ARBA00022679"/>
    </source>
</evidence>
<evidence type="ECO:0000256" key="12">
    <source>
        <dbReference type="PIRSR" id="PIRSR000460-1"/>
    </source>
</evidence>
<keyword evidence="9 12" id="KW-0663">Pyridoxal phosphate</keyword>
<dbReference type="NCBIfam" id="TIGR02093">
    <property type="entry name" value="P_ylase"/>
    <property type="match status" value="1"/>
</dbReference>
<dbReference type="InterPro" id="IPR000811">
    <property type="entry name" value="Glyco_trans_35"/>
</dbReference>
<dbReference type="GO" id="GO:0008184">
    <property type="term" value="F:glycogen phosphorylase activity"/>
    <property type="evidence" value="ECO:0007669"/>
    <property type="project" value="InterPro"/>
</dbReference>
<keyword evidence="8 13" id="KW-0808">Transferase</keyword>
<keyword evidence="10 13" id="KW-0119">Carbohydrate metabolism</keyword>
<sequence>MLNERRNLLTAEQFAEVILNHLTSSQGKDPEHASIYDWRMALSLALRDQVIRPWFASTRTTYEAEAKRVYYLSMEFLVGRLIEDVATNLRAEDVAAAAMRSLGQDYGQVVRDEPDAALGNGGLGRLAACFMDSLATLGIPAYGYGIRYEHGLFEQHFKDGQQIETAENWLTQRYAWEFERPEVRYEIGFGGTVEKSGQTSKWIPAETIIASAYDTPVVGWNGLWANTLRLWAAKPVKVFDLDSFNRGEYLAASELEALARTISRVLYPDDTSEAGKELRLKQEYFFTAASIKDILRRLDSEGRVVRDLPQRVAIQLNDTHPAIAGPELVRLLVDERKLEMENAIDIARGCLGYTNHTLLPEALERWPEPIFKRVLPRHLEIVREIESAHLKASGSPVRILEDGDVKMGELSFIMAHKVNGVSALHSDLVRETVFEQLNRDYPDRILNQTNGITPRRWLHNCNPDLRILINDTIGTGWPADLEQLEKLVPHAQDAGFLEAFKAVKAKNKVRVANWLKSHHYIAVDPDAMFDAQIKRIHEYKRQLMNLLETVALWNEIRDNPNADWVPRVKIFGGKAAPGYVVAKQIIHLINDVAAVINADPQVKGLLKIVYPENYNVSMAELLIPATNLSEQISTAGNEASGTGNMKFALNGAPTIGTLDGANVEIRERVGAENFFLFGLTAAEVVERRKQQNYSAAAIAVSQRLSRALEQIENGVFSPGDPDRYQGLVQDLRQKDYFLVTCDFDDYFAAQRRVDSAYADQDSWTRMAVLNTARVGWFSSDRTIADYAKDIWNAHSLIGGARQPKGEVPR</sequence>
<comment type="similarity">
    <text evidence="4 13">Belongs to the glycogen phosphorylase family.</text>
</comment>
<evidence type="ECO:0000256" key="5">
    <source>
        <dbReference type="ARBA" id="ARBA00022490"/>
    </source>
</evidence>
<feature type="modified residue" description="N6-(pyridoxal phosphate)lysine" evidence="12">
    <location>
        <position position="646"/>
    </location>
</feature>
<dbReference type="EC" id="2.4.1.1" evidence="13"/>
<comment type="function">
    <text evidence="13">Allosteric enzyme that catalyzes the rate-limiting step in glycogen catabolism, the phosphorolytic cleavage of glycogen to produce glucose-1-phosphate, and plays a central role in maintaining cellular and organismal glucose homeostasis.</text>
</comment>